<dbReference type="Pfam" id="PF04116">
    <property type="entry name" value="FA_hydroxylase"/>
    <property type="match status" value="1"/>
</dbReference>
<reference evidence="9" key="1">
    <citation type="submission" date="2023-02" db="EMBL/GenBank/DDBJ databases">
        <title>Description and genomic characterization of Salipiger bruguierae sp. nov., isolated from the sediment of mangrove plant Bruguiera sexangula.</title>
        <authorList>
            <person name="Long M."/>
        </authorList>
    </citation>
    <scope>NUCLEOTIDE SEQUENCE</scope>
    <source>
        <strain evidence="9">H15</strain>
    </source>
</reference>
<sequence length="289" mass="32575">MISFLIENVLPSLQSAARAILLPLPFFALLGVAVKRRTLFTDLRRALPETRTNLLIHVVDAILVAPILTAMALSVGALFREYDLTLVPPGAWDGLPPVLVGFVAVFLGDFIGYWRHRLEHLPLFWPSHAVHHSDTEMTWLAIFRFHPINRLSTTLVDFTFLLFFGLPPYALLVNSFVRHFYGAFIHADLPWTYGPLGRVVVSPAMHRWHHANDPAAYNTNYATVFSLFDGVFGTFRVPGRCDIPLGVSDRMEPGLVGQLVHPLRPGSYGFLRQRLRQRLSAFRKEAPDA</sequence>
<dbReference type="InterPro" id="IPR051689">
    <property type="entry name" value="Sterol_desaturase/TMEM195"/>
</dbReference>
<dbReference type="EMBL" id="CP123384">
    <property type="protein sequence ID" value="XCC92651.1"/>
    <property type="molecule type" value="Genomic_DNA"/>
</dbReference>
<organism evidence="9">
    <name type="scientific">Alloyangia sp. H15</name>
    <dbReference type="NCBI Taxonomy" id="3029062"/>
    <lineage>
        <taxon>Bacteria</taxon>
        <taxon>Pseudomonadati</taxon>
        <taxon>Pseudomonadota</taxon>
        <taxon>Alphaproteobacteria</taxon>
        <taxon>Rhodobacterales</taxon>
        <taxon>Roseobacteraceae</taxon>
        <taxon>Alloyangia</taxon>
    </lineage>
</organism>
<accession>A0AAU8AD52</accession>
<feature type="transmembrane region" description="Helical" evidence="7">
    <location>
        <begin position="95"/>
        <end position="114"/>
    </location>
</feature>
<dbReference type="GO" id="GO:0008610">
    <property type="term" value="P:lipid biosynthetic process"/>
    <property type="evidence" value="ECO:0007669"/>
    <property type="project" value="InterPro"/>
</dbReference>
<dbReference type="GO" id="GO:0006643">
    <property type="term" value="P:membrane lipid metabolic process"/>
    <property type="evidence" value="ECO:0007669"/>
    <property type="project" value="TreeGrafter"/>
</dbReference>
<evidence type="ECO:0000256" key="6">
    <source>
        <dbReference type="ARBA" id="ARBA00023136"/>
    </source>
</evidence>
<protein>
    <submittedName>
        <fullName evidence="9">Sterol desaturase family protein</fullName>
        <ecNumber evidence="9">1.-.-.-</ecNumber>
    </submittedName>
</protein>
<dbReference type="EC" id="1.-.-.-" evidence="9"/>
<dbReference type="GO" id="GO:0005506">
    <property type="term" value="F:iron ion binding"/>
    <property type="evidence" value="ECO:0007669"/>
    <property type="project" value="InterPro"/>
</dbReference>
<feature type="transmembrane region" description="Helical" evidence="7">
    <location>
        <begin position="54"/>
        <end position="75"/>
    </location>
</feature>
<dbReference type="PANTHER" id="PTHR21624">
    <property type="entry name" value="STEROL DESATURASE-RELATED PROTEIN"/>
    <property type="match status" value="1"/>
</dbReference>
<dbReference type="GO" id="GO:0016020">
    <property type="term" value="C:membrane"/>
    <property type="evidence" value="ECO:0007669"/>
    <property type="project" value="GOC"/>
</dbReference>
<dbReference type="GO" id="GO:0050479">
    <property type="term" value="F:glyceryl-ether monooxygenase activity"/>
    <property type="evidence" value="ECO:0007669"/>
    <property type="project" value="TreeGrafter"/>
</dbReference>
<gene>
    <name evidence="9" type="ORF">PVT71_09150</name>
</gene>
<evidence type="ECO:0000313" key="9">
    <source>
        <dbReference type="EMBL" id="XCC92651.1"/>
    </source>
</evidence>
<dbReference type="RefSeq" id="WP_353471479.1">
    <property type="nucleotide sequence ID" value="NZ_CP123384.1"/>
</dbReference>
<feature type="transmembrane region" description="Helical" evidence="7">
    <location>
        <begin position="15"/>
        <end position="34"/>
    </location>
</feature>
<dbReference type="GO" id="GO:0012505">
    <property type="term" value="C:endomembrane system"/>
    <property type="evidence" value="ECO:0007669"/>
    <property type="project" value="UniProtKB-SubCell"/>
</dbReference>
<comment type="subcellular location">
    <subcellularLocation>
        <location evidence="1">Endomembrane system</location>
        <topology evidence="1">Multi-pass membrane protein</topology>
    </subcellularLocation>
</comment>
<evidence type="ECO:0000256" key="1">
    <source>
        <dbReference type="ARBA" id="ARBA00004127"/>
    </source>
</evidence>
<evidence type="ECO:0000256" key="2">
    <source>
        <dbReference type="ARBA" id="ARBA00022692"/>
    </source>
</evidence>
<evidence type="ECO:0000256" key="7">
    <source>
        <dbReference type="SAM" id="Phobius"/>
    </source>
</evidence>
<evidence type="ECO:0000256" key="5">
    <source>
        <dbReference type="ARBA" id="ARBA00023098"/>
    </source>
</evidence>
<keyword evidence="5" id="KW-0443">Lipid metabolism</keyword>
<dbReference type="AlphaFoldDB" id="A0AAU8AD52"/>
<evidence type="ECO:0000256" key="3">
    <source>
        <dbReference type="ARBA" id="ARBA00022989"/>
    </source>
</evidence>
<keyword evidence="6 7" id="KW-0472">Membrane</keyword>
<name>A0AAU8AD52_9RHOB</name>
<keyword evidence="2 7" id="KW-0812">Transmembrane</keyword>
<evidence type="ECO:0000256" key="4">
    <source>
        <dbReference type="ARBA" id="ARBA00023002"/>
    </source>
</evidence>
<keyword evidence="3 7" id="KW-1133">Transmembrane helix</keyword>
<keyword evidence="4 9" id="KW-0560">Oxidoreductase</keyword>
<dbReference type="InterPro" id="IPR006694">
    <property type="entry name" value="Fatty_acid_hydroxylase"/>
</dbReference>
<dbReference type="PANTHER" id="PTHR21624:SF1">
    <property type="entry name" value="ALKYLGLYCEROL MONOOXYGENASE"/>
    <property type="match status" value="1"/>
</dbReference>
<feature type="domain" description="Fatty acid hydroxylase" evidence="8">
    <location>
        <begin position="103"/>
        <end position="234"/>
    </location>
</feature>
<proteinExistence type="predicted"/>
<evidence type="ECO:0000259" key="8">
    <source>
        <dbReference type="Pfam" id="PF04116"/>
    </source>
</evidence>